<name>A0A0P1ANP4_PLAHL</name>
<dbReference type="RefSeq" id="XP_036263245.1">
    <property type="nucleotide sequence ID" value="XM_036407551.1"/>
</dbReference>
<keyword evidence="2" id="KW-1185">Reference proteome</keyword>
<evidence type="ECO:0000313" key="1">
    <source>
        <dbReference type="EMBL" id="CEG42862.1"/>
    </source>
</evidence>
<dbReference type="EMBL" id="CCYD01000645">
    <property type="protein sequence ID" value="CEG42862.1"/>
    <property type="molecule type" value="Genomic_DNA"/>
</dbReference>
<proteinExistence type="predicted"/>
<sequence length="60" mass="6695">MYKQDKESMGGLSLISSLQTARLLILPIAFLSRHKNSELFCDALHRCVHDCCVDTSVIDA</sequence>
<evidence type="ECO:0000313" key="2">
    <source>
        <dbReference type="Proteomes" id="UP000054928"/>
    </source>
</evidence>
<dbReference type="AlphaFoldDB" id="A0A0P1ANP4"/>
<protein>
    <submittedName>
        <fullName evidence="1">Uncharacterized protein</fullName>
    </submittedName>
</protein>
<reference evidence="2" key="1">
    <citation type="submission" date="2014-09" db="EMBL/GenBank/DDBJ databases">
        <authorList>
            <person name="Sharma Rahul"/>
            <person name="Thines Marco"/>
        </authorList>
    </citation>
    <scope>NUCLEOTIDE SEQUENCE [LARGE SCALE GENOMIC DNA]</scope>
</reference>
<organism evidence="1 2">
    <name type="scientific">Plasmopara halstedii</name>
    <name type="common">Downy mildew of sunflower</name>
    <dbReference type="NCBI Taxonomy" id="4781"/>
    <lineage>
        <taxon>Eukaryota</taxon>
        <taxon>Sar</taxon>
        <taxon>Stramenopiles</taxon>
        <taxon>Oomycota</taxon>
        <taxon>Peronosporomycetes</taxon>
        <taxon>Peronosporales</taxon>
        <taxon>Peronosporaceae</taxon>
        <taxon>Plasmopara</taxon>
    </lineage>
</organism>
<dbReference type="GeneID" id="59052656"/>
<accession>A0A0P1ANP4</accession>
<dbReference type="Proteomes" id="UP000054928">
    <property type="component" value="Unassembled WGS sequence"/>
</dbReference>